<evidence type="ECO:0000256" key="2">
    <source>
        <dbReference type="ARBA" id="ARBA00023242"/>
    </source>
</evidence>
<evidence type="ECO:0000313" key="5">
    <source>
        <dbReference type="EMBL" id="KXS19893.1"/>
    </source>
</evidence>
<dbReference type="InterPro" id="IPR000953">
    <property type="entry name" value="Chromo/chromo_shadow_dom"/>
</dbReference>
<dbReference type="Gene3D" id="2.40.50.40">
    <property type="match status" value="2"/>
</dbReference>
<dbReference type="Proteomes" id="UP000070544">
    <property type="component" value="Unassembled WGS sequence"/>
</dbReference>
<protein>
    <recommendedName>
        <fullName evidence="4">Chromo domain-containing protein</fullName>
    </recommendedName>
</protein>
<dbReference type="EMBL" id="KQ965737">
    <property type="protein sequence ID" value="KXS19893.1"/>
    <property type="molecule type" value="Genomic_DNA"/>
</dbReference>
<organism evidence="5 6">
    <name type="scientific">Gonapodya prolifera (strain JEL478)</name>
    <name type="common">Monoblepharis prolifera</name>
    <dbReference type="NCBI Taxonomy" id="1344416"/>
    <lineage>
        <taxon>Eukaryota</taxon>
        <taxon>Fungi</taxon>
        <taxon>Fungi incertae sedis</taxon>
        <taxon>Chytridiomycota</taxon>
        <taxon>Chytridiomycota incertae sedis</taxon>
        <taxon>Monoblepharidomycetes</taxon>
        <taxon>Monoblepharidales</taxon>
        <taxon>Gonapodyaceae</taxon>
        <taxon>Gonapodya</taxon>
    </lineage>
</organism>
<evidence type="ECO:0000259" key="4">
    <source>
        <dbReference type="PROSITE" id="PS50013"/>
    </source>
</evidence>
<dbReference type="PROSITE" id="PS50013">
    <property type="entry name" value="CHROMO_2"/>
    <property type="match status" value="1"/>
</dbReference>
<evidence type="ECO:0000313" key="6">
    <source>
        <dbReference type="Proteomes" id="UP000070544"/>
    </source>
</evidence>
<dbReference type="SUPFAM" id="SSF54160">
    <property type="entry name" value="Chromo domain-like"/>
    <property type="match status" value="2"/>
</dbReference>
<feature type="region of interest" description="Disordered" evidence="3">
    <location>
        <begin position="1"/>
        <end position="23"/>
    </location>
</feature>
<proteinExistence type="predicted"/>
<dbReference type="SMART" id="SM00298">
    <property type="entry name" value="CHROMO"/>
    <property type="match status" value="1"/>
</dbReference>
<dbReference type="PANTHER" id="PTHR22812">
    <property type="entry name" value="CHROMOBOX PROTEIN"/>
    <property type="match status" value="1"/>
</dbReference>
<gene>
    <name evidence="5" type="ORF">M427DRAFT_52729</name>
</gene>
<feature type="compositionally biased region" description="Basic residues" evidence="3">
    <location>
        <begin position="72"/>
        <end position="86"/>
    </location>
</feature>
<evidence type="ECO:0000256" key="3">
    <source>
        <dbReference type="SAM" id="MobiDB-lite"/>
    </source>
</evidence>
<reference evidence="5 6" key="1">
    <citation type="journal article" date="2015" name="Genome Biol. Evol.">
        <title>Phylogenomic analyses indicate that early fungi evolved digesting cell walls of algal ancestors of land plants.</title>
        <authorList>
            <person name="Chang Y."/>
            <person name="Wang S."/>
            <person name="Sekimoto S."/>
            <person name="Aerts A.L."/>
            <person name="Choi C."/>
            <person name="Clum A."/>
            <person name="LaButti K.M."/>
            <person name="Lindquist E.A."/>
            <person name="Yee Ngan C."/>
            <person name="Ohm R.A."/>
            <person name="Salamov A.A."/>
            <person name="Grigoriev I.V."/>
            <person name="Spatafora J.W."/>
            <person name="Berbee M.L."/>
        </authorList>
    </citation>
    <scope>NUCLEOTIDE SEQUENCE [LARGE SCALE GENOMIC DNA]</scope>
    <source>
        <strain evidence="5 6">JEL478</strain>
    </source>
</reference>
<comment type="subcellular location">
    <subcellularLocation>
        <location evidence="1">Nucleus</location>
    </subcellularLocation>
</comment>
<feature type="region of interest" description="Disordered" evidence="3">
    <location>
        <begin position="66"/>
        <end position="155"/>
    </location>
</feature>
<accession>A0A139ATK2</accession>
<feature type="domain" description="Chromo" evidence="4">
    <location>
        <begin position="25"/>
        <end position="84"/>
    </location>
</feature>
<dbReference type="OrthoDB" id="433924at2759"/>
<dbReference type="STRING" id="1344416.A0A139ATK2"/>
<dbReference type="GO" id="GO:0005634">
    <property type="term" value="C:nucleus"/>
    <property type="evidence" value="ECO:0007669"/>
    <property type="project" value="UniProtKB-SubCell"/>
</dbReference>
<evidence type="ECO:0000256" key="1">
    <source>
        <dbReference type="ARBA" id="ARBA00004123"/>
    </source>
</evidence>
<dbReference type="InterPro" id="IPR051219">
    <property type="entry name" value="Heterochromatin_chromo-domain"/>
</dbReference>
<dbReference type="InterPro" id="IPR023780">
    <property type="entry name" value="Chromo_domain"/>
</dbReference>
<name>A0A139ATK2_GONPJ</name>
<feature type="compositionally biased region" description="Acidic residues" evidence="3">
    <location>
        <begin position="9"/>
        <end position="23"/>
    </location>
</feature>
<keyword evidence="6" id="KW-1185">Reference proteome</keyword>
<dbReference type="Pfam" id="PF00385">
    <property type="entry name" value="Chromo"/>
    <property type="match status" value="1"/>
</dbReference>
<dbReference type="AlphaFoldDB" id="A0A139ATK2"/>
<sequence>MSRRRIRDDDEDDENVDLGDEADEYVIKEIRDERHSGSNIEFLVEWEGYPVESEWTWEPASKLKGMDVLREWRRKTGPKPVRKKQAARNNSQPRAIEDDSDEFRTAGQAGPAGPSGPSGPQNRAVGKSRNVKRRVTHGAQSDDQERWPPSPSNWDDKAEVVDIFRDSQTKQIVAQVRWLSNGRKFCVDVELTYQCCPQATLRWYHAHLQNM</sequence>
<dbReference type="InterPro" id="IPR016197">
    <property type="entry name" value="Chromo-like_dom_sf"/>
</dbReference>
<keyword evidence="2" id="KW-0539">Nucleus</keyword>